<dbReference type="PANTHER" id="PTHR23506">
    <property type="entry name" value="GH10249P"/>
    <property type="match status" value="1"/>
</dbReference>
<dbReference type="Proteomes" id="UP000191285">
    <property type="component" value="Unassembled WGS sequence"/>
</dbReference>
<keyword evidence="3" id="KW-0813">Transport</keyword>
<evidence type="ECO:0000256" key="3">
    <source>
        <dbReference type="ARBA" id="ARBA00022448"/>
    </source>
</evidence>
<evidence type="ECO:0000313" key="11">
    <source>
        <dbReference type="Proteomes" id="UP000191285"/>
    </source>
</evidence>
<dbReference type="InterPro" id="IPR020846">
    <property type="entry name" value="MFS_dom"/>
</dbReference>
<dbReference type="InterPro" id="IPR050930">
    <property type="entry name" value="MFS_Vesicular_Transporter"/>
</dbReference>
<feature type="transmembrane region" description="Helical" evidence="8">
    <location>
        <begin position="303"/>
        <end position="329"/>
    </location>
</feature>
<dbReference type="InterPro" id="IPR036259">
    <property type="entry name" value="MFS_trans_sf"/>
</dbReference>
<feature type="transmembrane region" description="Helical" evidence="8">
    <location>
        <begin position="272"/>
        <end position="291"/>
    </location>
</feature>
<sequence length="472" mass="51181">MSNIENTRVIQGWRSSRTLILGTACLALFTETLLYGFVVPILPYMLEIRLHQNPSQTQRTTSGLLSVHGFATLILTPLIAAAADRTPDRKIPLIIALLAALGGTILVALTPTIWAIYLGRILQGVSGSAAWIICLAMLTDNAGEGRVGRVMGLSMSIVLSGTVGGPSLAGILLQWAGYWPAWSVPFAIILVNILLRLITDEAPKKPTSHPPASRENPSTDEQDCSATDIENTETSPLLSESTTPRETTRQDEHTATDIPISFYYKMLSDCRVLASISSTTIYSIIIAGFNTTLPVHLREIFNWGSFTVGMMFLILRIPAIILGPLMGWVRDHIGLRYPTTLGWALLSPLILCLGLPSGPEHHGKAFFITCLACIGCASTLVQGAGVLHTITILKDVETRKPNIFGHRGGLSRVFAINEVSFNAGLMLGPLLSGILSETIGYYKMSATLSLICLVNAIFVWNFFERGLTHGEK</sequence>
<comment type="similarity">
    <text evidence="2">Belongs to the major facilitator superfamily. Vesicular transporter family.</text>
</comment>
<dbReference type="PANTHER" id="PTHR23506:SF35">
    <property type="entry name" value="MAJOR FACILITATOR SUPERFAMILY (MFS) PROFILE DOMAIN-CONTAINING PROTEIN-RELATED"/>
    <property type="match status" value="1"/>
</dbReference>
<proteinExistence type="inferred from homology"/>
<feature type="transmembrane region" description="Helical" evidence="8">
    <location>
        <begin position="365"/>
        <end position="393"/>
    </location>
</feature>
<keyword evidence="4 8" id="KW-0812">Transmembrane</keyword>
<dbReference type="GO" id="GO:0016020">
    <property type="term" value="C:membrane"/>
    <property type="evidence" value="ECO:0007669"/>
    <property type="project" value="UniProtKB-SubCell"/>
</dbReference>
<comment type="caution">
    <text evidence="10">The sequence shown here is derived from an EMBL/GenBank/DDBJ whole genome shotgun (WGS) entry which is preliminary data.</text>
</comment>
<feature type="transmembrane region" description="Helical" evidence="8">
    <location>
        <begin position="62"/>
        <end position="81"/>
    </location>
</feature>
<evidence type="ECO:0000256" key="8">
    <source>
        <dbReference type="SAM" id="Phobius"/>
    </source>
</evidence>
<evidence type="ECO:0000256" key="7">
    <source>
        <dbReference type="SAM" id="MobiDB-lite"/>
    </source>
</evidence>
<accession>A0A1V6U052</accession>
<dbReference type="Gene3D" id="1.20.1250.20">
    <property type="entry name" value="MFS general substrate transporter like domains"/>
    <property type="match status" value="2"/>
</dbReference>
<dbReference type="OrthoDB" id="5086884at2759"/>
<evidence type="ECO:0000313" key="10">
    <source>
        <dbReference type="EMBL" id="OQE31957.1"/>
    </source>
</evidence>
<name>A0A1V6U052_9EURO</name>
<dbReference type="STRING" id="303698.A0A1V6U052"/>
<gene>
    <name evidence="10" type="ORF">PENSTE_c001G05193</name>
</gene>
<reference evidence="11" key="1">
    <citation type="journal article" date="2017" name="Nat. Microbiol.">
        <title>Global analysis of biosynthetic gene clusters reveals vast potential of secondary metabolite production in Penicillium species.</title>
        <authorList>
            <person name="Nielsen J.C."/>
            <person name="Grijseels S."/>
            <person name="Prigent S."/>
            <person name="Ji B."/>
            <person name="Dainat J."/>
            <person name="Nielsen K.F."/>
            <person name="Frisvad J.C."/>
            <person name="Workman M."/>
            <person name="Nielsen J."/>
        </authorList>
    </citation>
    <scope>NUCLEOTIDE SEQUENCE [LARGE SCALE GENOMIC DNA]</scope>
    <source>
        <strain evidence="11">IBT 24891</strain>
    </source>
</reference>
<dbReference type="InterPro" id="IPR001958">
    <property type="entry name" value="Tet-R_TetA/multi-R_MdtG-like"/>
</dbReference>
<dbReference type="InterPro" id="IPR011701">
    <property type="entry name" value="MFS"/>
</dbReference>
<dbReference type="GO" id="GO:0022857">
    <property type="term" value="F:transmembrane transporter activity"/>
    <property type="evidence" value="ECO:0007669"/>
    <property type="project" value="InterPro"/>
</dbReference>
<keyword evidence="5 8" id="KW-1133">Transmembrane helix</keyword>
<feature type="transmembrane region" description="Helical" evidence="8">
    <location>
        <begin position="341"/>
        <end position="359"/>
    </location>
</feature>
<keyword evidence="11" id="KW-1185">Reference proteome</keyword>
<dbReference type="EMBL" id="MLKD01000001">
    <property type="protein sequence ID" value="OQE31957.1"/>
    <property type="molecule type" value="Genomic_DNA"/>
</dbReference>
<keyword evidence="6 8" id="KW-0472">Membrane</keyword>
<evidence type="ECO:0000256" key="2">
    <source>
        <dbReference type="ARBA" id="ARBA00006829"/>
    </source>
</evidence>
<dbReference type="CDD" id="cd17325">
    <property type="entry name" value="MFS_MdtG_SLC18_like"/>
    <property type="match status" value="1"/>
</dbReference>
<evidence type="ECO:0000256" key="5">
    <source>
        <dbReference type="ARBA" id="ARBA00022989"/>
    </source>
</evidence>
<feature type="transmembrane region" description="Helical" evidence="8">
    <location>
        <begin position="150"/>
        <end position="173"/>
    </location>
</feature>
<feature type="transmembrane region" description="Helical" evidence="8">
    <location>
        <begin position="441"/>
        <end position="463"/>
    </location>
</feature>
<evidence type="ECO:0000259" key="9">
    <source>
        <dbReference type="PROSITE" id="PS50850"/>
    </source>
</evidence>
<dbReference type="AlphaFoldDB" id="A0A1V6U052"/>
<feature type="transmembrane region" description="Helical" evidence="8">
    <location>
        <begin position="93"/>
        <end position="115"/>
    </location>
</feature>
<feature type="transmembrane region" description="Helical" evidence="8">
    <location>
        <begin position="20"/>
        <end position="42"/>
    </location>
</feature>
<evidence type="ECO:0000256" key="1">
    <source>
        <dbReference type="ARBA" id="ARBA00004141"/>
    </source>
</evidence>
<feature type="compositionally biased region" description="Low complexity" evidence="7">
    <location>
        <begin position="232"/>
        <end position="244"/>
    </location>
</feature>
<protein>
    <recommendedName>
        <fullName evidence="9">Major facilitator superfamily (MFS) profile domain-containing protein</fullName>
    </recommendedName>
</protein>
<evidence type="ECO:0000256" key="6">
    <source>
        <dbReference type="ARBA" id="ARBA00023136"/>
    </source>
</evidence>
<dbReference type="SUPFAM" id="SSF103473">
    <property type="entry name" value="MFS general substrate transporter"/>
    <property type="match status" value="1"/>
</dbReference>
<dbReference type="PRINTS" id="PR01035">
    <property type="entry name" value="TCRTETA"/>
</dbReference>
<feature type="region of interest" description="Disordered" evidence="7">
    <location>
        <begin position="205"/>
        <end position="252"/>
    </location>
</feature>
<feature type="transmembrane region" description="Helical" evidence="8">
    <location>
        <begin position="179"/>
        <end position="198"/>
    </location>
</feature>
<dbReference type="PROSITE" id="PS50850">
    <property type="entry name" value="MFS"/>
    <property type="match status" value="1"/>
</dbReference>
<evidence type="ECO:0000256" key="4">
    <source>
        <dbReference type="ARBA" id="ARBA00022692"/>
    </source>
</evidence>
<organism evidence="10 11">
    <name type="scientific">Penicillium steckii</name>
    <dbReference type="NCBI Taxonomy" id="303698"/>
    <lineage>
        <taxon>Eukaryota</taxon>
        <taxon>Fungi</taxon>
        <taxon>Dikarya</taxon>
        <taxon>Ascomycota</taxon>
        <taxon>Pezizomycotina</taxon>
        <taxon>Eurotiomycetes</taxon>
        <taxon>Eurotiomycetidae</taxon>
        <taxon>Eurotiales</taxon>
        <taxon>Aspergillaceae</taxon>
        <taxon>Penicillium</taxon>
    </lineage>
</organism>
<dbReference type="Pfam" id="PF07690">
    <property type="entry name" value="MFS_1"/>
    <property type="match status" value="1"/>
</dbReference>
<feature type="transmembrane region" description="Helical" evidence="8">
    <location>
        <begin position="121"/>
        <end position="138"/>
    </location>
</feature>
<comment type="subcellular location">
    <subcellularLocation>
        <location evidence="1">Membrane</location>
        <topology evidence="1">Multi-pass membrane protein</topology>
    </subcellularLocation>
</comment>
<feature type="domain" description="Major facilitator superfamily (MFS) profile" evidence="9">
    <location>
        <begin position="20"/>
        <end position="467"/>
    </location>
</feature>
<feature type="transmembrane region" description="Helical" evidence="8">
    <location>
        <begin position="414"/>
        <end position="435"/>
    </location>
</feature>